<dbReference type="Pfam" id="PF00173">
    <property type="entry name" value="Cyt-b5"/>
    <property type="match status" value="1"/>
</dbReference>
<evidence type="ECO:0000259" key="15">
    <source>
        <dbReference type="PROSITE" id="PS50255"/>
    </source>
</evidence>
<dbReference type="Proteomes" id="UP000478008">
    <property type="component" value="Unassembled WGS sequence"/>
</dbReference>
<dbReference type="SUPFAM" id="SSF55856">
    <property type="entry name" value="Cytochrome b5-like heme/steroid binding domain"/>
    <property type="match status" value="1"/>
</dbReference>
<dbReference type="PANTHER" id="PTHR19359">
    <property type="entry name" value="CYTOCHROME B5"/>
    <property type="match status" value="1"/>
</dbReference>
<dbReference type="SMART" id="SM01117">
    <property type="entry name" value="Cyt-b5"/>
    <property type="match status" value="1"/>
</dbReference>
<keyword evidence="3 13" id="KW-0349">Heme</keyword>
<keyword evidence="7" id="KW-0492">Microsome</keyword>
<keyword evidence="2" id="KW-0813">Transport</keyword>
<evidence type="ECO:0000256" key="13">
    <source>
        <dbReference type="RuleBase" id="RU362121"/>
    </source>
</evidence>
<reference evidence="16 19" key="2">
    <citation type="journal article" date="2020" name="Appl. Microbiol. Biotechnol.">
        <title>Targeted gene deletion in Brettanomyces bruxellensis with an expression-free CRISPR-Cas9 system.</title>
        <authorList>
            <person name="Varela C."/>
            <person name="Bartel C."/>
            <person name="Onetto C."/>
            <person name="Borneman A."/>
        </authorList>
    </citation>
    <scope>NUCLEOTIDE SEQUENCE [LARGE SCALE GENOMIC DNA]</scope>
    <source>
        <strain evidence="16 19">AWRI1613</strain>
    </source>
</reference>
<name>A0A3F2XYP2_DEKBR</name>
<accession>A0A3F2XYP2</accession>
<dbReference type="EMBL" id="CABFWN010000001">
    <property type="protein sequence ID" value="VUG16536.1"/>
    <property type="molecule type" value="Genomic_DNA"/>
</dbReference>
<dbReference type="GO" id="GO:0020037">
    <property type="term" value="F:heme binding"/>
    <property type="evidence" value="ECO:0007669"/>
    <property type="project" value="UniProtKB-UniRule"/>
</dbReference>
<evidence type="ECO:0000256" key="9">
    <source>
        <dbReference type="ARBA" id="ARBA00023004"/>
    </source>
</evidence>
<keyword evidence="18" id="KW-1185">Reference proteome</keyword>
<organism evidence="17 18">
    <name type="scientific">Dekkera bruxellensis</name>
    <name type="common">Brettanomyces custersii</name>
    <dbReference type="NCBI Taxonomy" id="5007"/>
    <lineage>
        <taxon>Eukaryota</taxon>
        <taxon>Fungi</taxon>
        <taxon>Dikarya</taxon>
        <taxon>Ascomycota</taxon>
        <taxon>Saccharomycotina</taxon>
        <taxon>Pichiomycetes</taxon>
        <taxon>Pichiales</taxon>
        <taxon>Pichiaceae</taxon>
        <taxon>Brettanomyces</taxon>
    </lineage>
</organism>
<dbReference type="AlphaFoldDB" id="A0A3F2XYP2"/>
<protein>
    <submittedName>
        <fullName evidence="17">DEBR0S1_19328g1_1</fullName>
    </submittedName>
</protein>
<evidence type="ECO:0000313" key="19">
    <source>
        <dbReference type="Proteomes" id="UP000568158"/>
    </source>
</evidence>
<dbReference type="InterPro" id="IPR018506">
    <property type="entry name" value="Cyt_B5_heme-BS"/>
</dbReference>
<keyword evidence="13" id="KW-1133">Transmembrane helix</keyword>
<dbReference type="PROSITE" id="PS50255">
    <property type="entry name" value="CYTOCHROME_B5_2"/>
    <property type="match status" value="1"/>
</dbReference>
<evidence type="ECO:0000256" key="1">
    <source>
        <dbReference type="ARBA" id="ARBA00004131"/>
    </source>
</evidence>
<comment type="similarity">
    <text evidence="12 13">Belongs to the cytochrome b5 family.</text>
</comment>
<evidence type="ECO:0000256" key="10">
    <source>
        <dbReference type="ARBA" id="ARBA00023136"/>
    </source>
</evidence>
<keyword evidence="9 13" id="KW-0408">Iron</keyword>
<dbReference type="PRINTS" id="PR00363">
    <property type="entry name" value="CYTOCHROMEB5"/>
</dbReference>
<evidence type="ECO:0000256" key="12">
    <source>
        <dbReference type="ARBA" id="ARBA00038168"/>
    </source>
</evidence>
<dbReference type="PANTHER" id="PTHR19359:SF150">
    <property type="entry name" value="CYTOCHROME B5"/>
    <property type="match status" value="1"/>
</dbReference>
<keyword evidence="10 13" id="KW-0472">Membrane</keyword>
<comment type="subcellular location">
    <subcellularLocation>
        <location evidence="1">Endoplasmic reticulum membrane</location>
        <topology evidence="1">Single-pass membrane protein</topology>
        <orientation evidence="1">Cytoplasmic side</orientation>
    </subcellularLocation>
    <subcellularLocation>
        <location evidence="11">Microsome membrane</location>
        <topology evidence="11">Single-pass membrane protein</topology>
        <orientation evidence="11">Cytoplasmic side</orientation>
    </subcellularLocation>
</comment>
<keyword evidence="4 13" id="KW-0812">Transmembrane</keyword>
<sequence length="128" mass="13750">MAEATKSGERLIKAEEVLKHQKEGDLWLIIDGDVYDATKFVDEHPGGEEVLHDVAGTDATDAFDDIGHSDEAREILSGLKIGKLDGDLPTGISNSDEKGSKGSQQSQIPLFAVTALLLALIALFYAKQ</sequence>
<evidence type="ECO:0000256" key="5">
    <source>
        <dbReference type="ARBA" id="ARBA00022723"/>
    </source>
</evidence>
<feature type="domain" description="Cytochrome b5 heme-binding" evidence="15">
    <location>
        <begin position="9"/>
        <end position="85"/>
    </location>
</feature>
<feature type="transmembrane region" description="Helical" evidence="13">
    <location>
        <begin position="108"/>
        <end position="126"/>
    </location>
</feature>
<evidence type="ECO:0000256" key="7">
    <source>
        <dbReference type="ARBA" id="ARBA00022848"/>
    </source>
</evidence>
<evidence type="ECO:0000256" key="4">
    <source>
        <dbReference type="ARBA" id="ARBA00022692"/>
    </source>
</evidence>
<reference evidence="17 18" key="1">
    <citation type="submission" date="2019-07" db="EMBL/GenBank/DDBJ databases">
        <authorList>
            <person name="Friedrich A."/>
            <person name="Schacherer J."/>
        </authorList>
    </citation>
    <scope>NUCLEOTIDE SEQUENCE [LARGE SCALE GENOMIC DNA]</scope>
</reference>
<keyword evidence="5 13" id="KW-0479">Metal-binding</keyword>
<evidence type="ECO:0000313" key="17">
    <source>
        <dbReference type="EMBL" id="VUG16536.1"/>
    </source>
</evidence>
<dbReference type="Gene3D" id="3.10.120.10">
    <property type="entry name" value="Cytochrome b5-like heme/steroid binding domain"/>
    <property type="match status" value="1"/>
</dbReference>
<dbReference type="InterPro" id="IPR036400">
    <property type="entry name" value="Cyt_B5-like_heme/steroid_sf"/>
</dbReference>
<dbReference type="FunFam" id="3.10.120.10:FF:000002">
    <property type="entry name" value="Cytochrome b5 type B"/>
    <property type="match status" value="1"/>
</dbReference>
<proteinExistence type="inferred from homology"/>
<dbReference type="EMBL" id="JABCYN010000036">
    <property type="protein sequence ID" value="KAF6008356.1"/>
    <property type="molecule type" value="Genomic_DNA"/>
</dbReference>
<dbReference type="GO" id="GO:0005789">
    <property type="term" value="C:endoplasmic reticulum membrane"/>
    <property type="evidence" value="ECO:0007669"/>
    <property type="project" value="UniProtKB-SubCell"/>
</dbReference>
<dbReference type="STRING" id="5007.A0A3F2XYP2"/>
<dbReference type="InterPro" id="IPR050668">
    <property type="entry name" value="Cytochrome_b5"/>
</dbReference>
<evidence type="ECO:0000313" key="16">
    <source>
        <dbReference type="EMBL" id="KAF6008356.1"/>
    </source>
</evidence>
<dbReference type="GO" id="GO:0046872">
    <property type="term" value="F:metal ion binding"/>
    <property type="evidence" value="ECO:0007669"/>
    <property type="project" value="UniProtKB-UniRule"/>
</dbReference>
<evidence type="ECO:0000256" key="11">
    <source>
        <dbReference type="ARBA" id="ARBA00037877"/>
    </source>
</evidence>
<keyword evidence="8" id="KW-0249">Electron transport</keyword>
<evidence type="ECO:0000313" key="18">
    <source>
        <dbReference type="Proteomes" id="UP000478008"/>
    </source>
</evidence>
<evidence type="ECO:0000256" key="2">
    <source>
        <dbReference type="ARBA" id="ARBA00022448"/>
    </source>
</evidence>
<evidence type="ECO:0000256" key="6">
    <source>
        <dbReference type="ARBA" id="ARBA00022824"/>
    </source>
</evidence>
<dbReference type="InterPro" id="IPR001199">
    <property type="entry name" value="Cyt_B5-like_heme/steroid-bd"/>
</dbReference>
<evidence type="ECO:0000256" key="8">
    <source>
        <dbReference type="ARBA" id="ARBA00022982"/>
    </source>
</evidence>
<evidence type="ECO:0000256" key="14">
    <source>
        <dbReference type="SAM" id="MobiDB-lite"/>
    </source>
</evidence>
<dbReference type="Proteomes" id="UP000568158">
    <property type="component" value="Unassembled WGS sequence"/>
</dbReference>
<evidence type="ECO:0000256" key="3">
    <source>
        <dbReference type="ARBA" id="ARBA00022617"/>
    </source>
</evidence>
<gene>
    <name evidence="17" type="primary">CYB5</name>
    <name evidence="17" type="ORF">DEBR0S1_19328G</name>
    <name evidence="16" type="ORF">HII12_004104</name>
</gene>
<keyword evidence="6" id="KW-0256">Endoplasmic reticulum</keyword>
<dbReference type="PROSITE" id="PS00191">
    <property type="entry name" value="CYTOCHROME_B5_1"/>
    <property type="match status" value="1"/>
</dbReference>
<feature type="region of interest" description="Disordered" evidence="14">
    <location>
        <begin position="85"/>
        <end position="105"/>
    </location>
</feature>